<feature type="region of interest" description="Disordered" evidence="1">
    <location>
        <begin position="65"/>
        <end position="89"/>
    </location>
</feature>
<dbReference type="OrthoDB" id="2507823at2759"/>
<dbReference type="EMBL" id="GL883118">
    <property type="protein sequence ID" value="EGG04393.1"/>
    <property type="molecule type" value="Genomic_DNA"/>
</dbReference>
<feature type="compositionally biased region" description="Polar residues" evidence="1">
    <location>
        <begin position="841"/>
        <end position="855"/>
    </location>
</feature>
<gene>
    <name evidence="2" type="ORF">MELLADRAFT_117038</name>
</gene>
<feature type="compositionally biased region" description="Low complexity" evidence="1">
    <location>
        <begin position="75"/>
        <end position="87"/>
    </location>
</feature>
<feature type="region of interest" description="Disordered" evidence="1">
    <location>
        <begin position="1"/>
        <end position="27"/>
    </location>
</feature>
<feature type="compositionally biased region" description="Low complexity" evidence="1">
    <location>
        <begin position="148"/>
        <end position="162"/>
    </location>
</feature>
<feature type="region of interest" description="Disordered" evidence="1">
    <location>
        <begin position="625"/>
        <end position="686"/>
    </location>
</feature>
<protein>
    <submittedName>
        <fullName evidence="2">Uncharacterized protein</fullName>
    </submittedName>
</protein>
<feature type="region of interest" description="Disordered" evidence="1">
    <location>
        <begin position="702"/>
        <end position="868"/>
    </location>
</feature>
<sequence length="943" mass="102326">MKDSNQEQESMSYDHDPPSSSQFQLDSLNDYSDLLAQSATSFLNQQQTNTTIINLSELSSLIDLNSATPLPLNPKSKSTTTTSRGRSNSIKSIHDHHQNLPNLMDHSISSFDYQSKIPDSCRTPSHSPPPIINNILSTPAAIAAMSPLSSRTHSPLTTLTRTRSTDFSHLRNTPPKPTTSLFPRSKSSTAIRSSLSHNPALDSDPSNPEPDSIPIIKSILRRPNSPSKGSRARFFSPRVLVQVDDQVGNESDLVDDQGHFRAREVVHEFEVDAPPSSRNSSRTEPPNRSPTHQNIPSSTTGIRRPHIPRFTIPEPAELDIEPILPRLSTSPSPSPPSLPSAVFPNPSRTGLSKSDGSTSIVECSSSLFGSENLSNIMDESGGFLGDDTTWGAFERSQNTERSIDLNHVAMMEVLGNKSSLLGKRSTSSSSRKPLTGSQFEVLQETEEEASVDMNEFMRKMNGAHESSMDQALRDEPVPENMQISQDFSTTFEMSRMIPLNLAPLPTNQESRGGSMPHEHSDRAPAITSPTRTIRQKASIAHPPSTPSSALARLNLVQQSKKDIPASPSRSPKKKASTTPSCTPVDENKKPVLLEFMKTRSSDLNTPQVLSKPIVSKRVSLSIPPPELKKRDFGTRLNGTGVSRRNSEIGPPTSAPATVTTIVVPKRPRPSSTIIPSQAEFDSSLMPPPALPLKKRVSLLPPGKTSGIGLGLPSSSSSSYAPSRMKPKPSNALLPRGSPKVLKPRSSISSSSMTHRSPARKVLQPRASIPSRPRSSIITSTTDRVTKEIGNLKIEPTRPMMVKKPSSSSSISSTSSNHGKKPMIMRPSISSTDLSSLRGKPSSMTKLPNPSSNEPSVSKPLVGSGMEKTKIRPTFSSTDLKSLRNPNLPASMMKYQNGGGLSLVRSMRRSGVGVGVGKGLVDEFGMTVWWVMNQVVGIFKELYV</sequence>
<dbReference type="RefSeq" id="XP_007412184.1">
    <property type="nucleotide sequence ID" value="XM_007412122.1"/>
</dbReference>
<dbReference type="KEGG" id="mlr:MELLADRAFT_117038"/>
<feature type="compositionally biased region" description="Polar residues" evidence="1">
    <location>
        <begin position="178"/>
        <end position="197"/>
    </location>
</feature>
<reference evidence="3" key="1">
    <citation type="journal article" date="2011" name="Proc. Natl. Acad. Sci. U.S.A.">
        <title>Obligate biotrophy features unraveled by the genomic analysis of rust fungi.</title>
        <authorList>
            <person name="Duplessis S."/>
            <person name="Cuomo C.A."/>
            <person name="Lin Y.-C."/>
            <person name="Aerts A."/>
            <person name="Tisserant E."/>
            <person name="Veneault-Fourrey C."/>
            <person name="Joly D.L."/>
            <person name="Hacquard S."/>
            <person name="Amselem J."/>
            <person name="Cantarel B.L."/>
            <person name="Chiu R."/>
            <person name="Coutinho P.M."/>
            <person name="Feau N."/>
            <person name="Field M."/>
            <person name="Frey P."/>
            <person name="Gelhaye E."/>
            <person name="Goldberg J."/>
            <person name="Grabherr M.G."/>
            <person name="Kodira C.D."/>
            <person name="Kohler A."/>
            <person name="Kuees U."/>
            <person name="Lindquist E.A."/>
            <person name="Lucas S.M."/>
            <person name="Mago R."/>
            <person name="Mauceli E."/>
            <person name="Morin E."/>
            <person name="Murat C."/>
            <person name="Pangilinan J.L."/>
            <person name="Park R."/>
            <person name="Pearson M."/>
            <person name="Quesneville H."/>
            <person name="Rouhier N."/>
            <person name="Sakthikumar S."/>
            <person name="Salamov A.A."/>
            <person name="Schmutz J."/>
            <person name="Selles B."/>
            <person name="Shapiro H."/>
            <person name="Tanguay P."/>
            <person name="Tuskan G.A."/>
            <person name="Henrissat B."/>
            <person name="Van de Peer Y."/>
            <person name="Rouze P."/>
            <person name="Ellis J.G."/>
            <person name="Dodds P.N."/>
            <person name="Schein J.E."/>
            <person name="Zhong S."/>
            <person name="Hamelin R.C."/>
            <person name="Grigoriev I.V."/>
            <person name="Szabo L.J."/>
            <person name="Martin F."/>
        </authorList>
    </citation>
    <scope>NUCLEOTIDE SEQUENCE [LARGE SCALE GENOMIC DNA]</scope>
    <source>
        <strain evidence="3">98AG31 / pathotype 3-4-7</strain>
    </source>
</reference>
<evidence type="ECO:0000313" key="3">
    <source>
        <dbReference type="Proteomes" id="UP000001072"/>
    </source>
</evidence>
<dbReference type="HOGENOM" id="CLU_318096_0_0_1"/>
<name>F4RSU7_MELLP</name>
<proteinExistence type="predicted"/>
<dbReference type="InParanoid" id="F4RSU7"/>
<dbReference type="AlphaFoldDB" id="F4RSU7"/>
<feature type="compositionally biased region" description="Low complexity" evidence="1">
    <location>
        <begin position="805"/>
        <end position="815"/>
    </location>
</feature>
<feature type="region of interest" description="Disordered" evidence="1">
    <location>
        <begin position="148"/>
        <end position="233"/>
    </location>
</feature>
<dbReference type="GeneID" id="18925932"/>
<dbReference type="VEuPathDB" id="FungiDB:MELLADRAFT_117038"/>
<accession>F4RSU7</accession>
<keyword evidence="3" id="KW-1185">Reference proteome</keyword>
<organism evidence="3">
    <name type="scientific">Melampsora larici-populina (strain 98AG31 / pathotype 3-4-7)</name>
    <name type="common">Poplar leaf rust fungus</name>
    <dbReference type="NCBI Taxonomy" id="747676"/>
    <lineage>
        <taxon>Eukaryota</taxon>
        <taxon>Fungi</taxon>
        <taxon>Dikarya</taxon>
        <taxon>Basidiomycota</taxon>
        <taxon>Pucciniomycotina</taxon>
        <taxon>Pucciniomycetes</taxon>
        <taxon>Pucciniales</taxon>
        <taxon>Melampsoraceae</taxon>
        <taxon>Melampsora</taxon>
    </lineage>
</organism>
<feature type="compositionally biased region" description="Low complexity" evidence="1">
    <location>
        <begin position="764"/>
        <end position="781"/>
    </location>
</feature>
<feature type="compositionally biased region" description="Polar residues" evidence="1">
    <location>
        <begin position="18"/>
        <end position="27"/>
    </location>
</feature>
<feature type="region of interest" description="Disordered" evidence="1">
    <location>
        <begin position="324"/>
        <end position="358"/>
    </location>
</feature>
<feature type="compositionally biased region" description="Polar residues" evidence="1">
    <location>
        <begin position="346"/>
        <end position="358"/>
    </location>
</feature>
<evidence type="ECO:0000256" key="1">
    <source>
        <dbReference type="SAM" id="MobiDB-lite"/>
    </source>
</evidence>
<dbReference type="Proteomes" id="UP000001072">
    <property type="component" value="Unassembled WGS sequence"/>
</dbReference>
<evidence type="ECO:0000313" key="2">
    <source>
        <dbReference type="EMBL" id="EGG04393.1"/>
    </source>
</evidence>
<feature type="region of interest" description="Disordered" evidence="1">
    <location>
        <begin position="504"/>
        <end position="586"/>
    </location>
</feature>
<feature type="region of interest" description="Disordered" evidence="1">
    <location>
        <begin position="268"/>
        <end position="308"/>
    </location>
</feature>
<feature type="compositionally biased region" description="Polar residues" evidence="1">
    <location>
        <begin position="276"/>
        <end position="301"/>
    </location>
</feature>